<dbReference type="Proteomes" id="UP000887540">
    <property type="component" value="Unplaced"/>
</dbReference>
<dbReference type="SUPFAM" id="SSF53335">
    <property type="entry name" value="S-adenosyl-L-methionine-dependent methyltransferases"/>
    <property type="match status" value="1"/>
</dbReference>
<proteinExistence type="predicted"/>
<evidence type="ECO:0000313" key="2">
    <source>
        <dbReference type="Proteomes" id="UP000887540"/>
    </source>
</evidence>
<dbReference type="Pfam" id="PF08242">
    <property type="entry name" value="Methyltransf_12"/>
    <property type="match status" value="1"/>
</dbReference>
<dbReference type="InterPro" id="IPR029063">
    <property type="entry name" value="SAM-dependent_MTases_sf"/>
</dbReference>
<dbReference type="CDD" id="cd02440">
    <property type="entry name" value="AdoMet_MTases"/>
    <property type="match status" value="1"/>
</dbReference>
<evidence type="ECO:0000259" key="1">
    <source>
        <dbReference type="Pfam" id="PF08242"/>
    </source>
</evidence>
<keyword evidence="2" id="KW-1185">Reference proteome</keyword>
<dbReference type="Gene3D" id="3.40.50.150">
    <property type="entry name" value="Vaccinia Virus protein VP39"/>
    <property type="match status" value="1"/>
</dbReference>
<sequence>MSVIYLNPSEAAEEAVKNDLKIPESDQVNRTKTLNNYGYMRTGRGVFEISTRQFLEIAAKPGSKVLEIGAAYGEVVLEALRKGAMDYTAVDLEEDHLKILARRVREELPEKLTCVKLIFGGVPNPDFDKYIEKGSFDAILIENVLHFLDKDQILETLSQIHSWLKPGGKIFSINISFYLGWIKPEIRQSLKEQVAIFQKDPSKIDQIPGFFHNRYELMNLDKYQERIDDIKKKYAGQLFVFHTDVIRYFFEKAEFVIEECCFRQINVEPFKLDGKESVMIIAKK</sequence>
<accession>A0A914DZF7</accession>
<protein>
    <submittedName>
        <fullName evidence="3">Methyltransferase domain-containing protein</fullName>
    </submittedName>
</protein>
<name>A0A914DZF7_9BILA</name>
<dbReference type="WBParaSite" id="ACRNAN_scaffold4520.g30385.t1">
    <property type="protein sequence ID" value="ACRNAN_scaffold4520.g30385.t1"/>
    <property type="gene ID" value="ACRNAN_scaffold4520.g30385"/>
</dbReference>
<reference evidence="3" key="1">
    <citation type="submission" date="2022-11" db="UniProtKB">
        <authorList>
            <consortium name="WormBaseParasite"/>
        </authorList>
    </citation>
    <scope>IDENTIFICATION</scope>
</reference>
<dbReference type="InterPro" id="IPR013217">
    <property type="entry name" value="Methyltransf_12"/>
</dbReference>
<feature type="domain" description="Methyltransferase type 12" evidence="1">
    <location>
        <begin position="66"/>
        <end position="170"/>
    </location>
</feature>
<organism evidence="2 3">
    <name type="scientific">Acrobeloides nanus</name>
    <dbReference type="NCBI Taxonomy" id="290746"/>
    <lineage>
        <taxon>Eukaryota</taxon>
        <taxon>Metazoa</taxon>
        <taxon>Ecdysozoa</taxon>
        <taxon>Nematoda</taxon>
        <taxon>Chromadorea</taxon>
        <taxon>Rhabditida</taxon>
        <taxon>Tylenchina</taxon>
        <taxon>Cephalobomorpha</taxon>
        <taxon>Cephaloboidea</taxon>
        <taxon>Cephalobidae</taxon>
        <taxon>Acrobeloides</taxon>
    </lineage>
</organism>
<evidence type="ECO:0000313" key="3">
    <source>
        <dbReference type="WBParaSite" id="ACRNAN_scaffold4520.g30385.t1"/>
    </source>
</evidence>
<dbReference type="AlphaFoldDB" id="A0A914DZF7"/>